<gene>
    <name evidence="8" type="primary">fliD</name>
    <name evidence="8" type="ORF">MTR65_16315</name>
</gene>
<comment type="subunit">
    <text evidence="2 5">Homopentamer.</text>
</comment>
<keyword evidence="8" id="KW-0282">Flagellum</keyword>
<keyword evidence="9" id="KW-1185">Reference proteome</keyword>
<dbReference type="Proteomes" id="UP001162802">
    <property type="component" value="Unassembled WGS sequence"/>
</dbReference>
<dbReference type="PANTHER" id="PTHR30288:SF0">
    <property type="entry name" value="FLAGELLAR HOOK-ASSOCIATED PROTEIN 2"/>
    <property type="match status" value="1"/>
</dbReference>
<reference evidence="8" key="1">
    <citation type="submission" date="2022-03" db="EMBL/GenBank/DDBJ databases">
        <title>Identification of a novel bacterium isolated from mangrove sediments.</title>
        <authorList>
            <person name="Pan X."/>
        </authorList>
    </citation>
    <scope>NUCLEOTIDE SEQUENCE</scope>
    <source>
        <strain evidence="8">B2637</strain>
    </source>
</reference>
<keyword evidence="3" id="KW-0175">Coiled coil</keyword>
<dbReference type="EMBL" id="JALHAT010000035">
    <property type="protein sequence ID" value="MCJ1962258.1"/>
    <property type="molecule type" value="Genomic_DNA"/>
</dbReference>
<comment type="subcellular location">
    <subcellularLocation>
        <location evidence="5">Secreted</location>
    </subcellularLocation>
    <subcellularLocation>
        <location evidence="5">Bacterial flagellum</location>
    </subcellularLocation>
</comment>
<evidence type="ECO:0000256" key="5">
    <source>
        <dbReference type="RuleBase" id="RU362066"/>
    </source>
</evidence>
<evidence type="ECO:0000313" key="9">
    <source>
        <dbReference type="Proteomes" id="UP001162802"/>
    </source>
</evidence>
<comment type="similarity">
    <text evidence="1 5">Belongs to the FliD family.</text>
</comment>
<evidence type="ECO:0000256" key="1">
    <source>
        <dbReference type="ARBA" id="ARBA00009764"/>
    </source>
</evidence>
<evidence type="ECO:0000259" key="7">
    <source>
        <dbReference type="Pfam" id="PF07195"/>
    </source>
</evidence>
<evidence type="ECO:0000313" key="8">
    <source>
        <dbReference type="EMBL" id="MCJ1962258.1"/>
    </source>
</evidence>
<dbReference type="RefSeq" id="WP_243802064.1">
    <property type="nucleotide sequence ID" value="NZ_JALHAT010000035.1"/>
</dbReference>
<keyword evidence="8" id="KW-0969">Cilium</keyword>
<keyword evidence="4 5" id="KW-0975">Bacterial flagellum</keyword>
<organism evidence="8 9">
    <name type="scientific">Novosphingobium mangrovi</name>
    <name type="common">ex Hu et al. 2023</name>
    <dbReference type="NCBI Taxonomy" id="2930094"/>
    <lineage>
        <taxon>Bacteria</taxon>
        <taxon>Pseudomonadati</taxon>
        <taxon>Pseudomonadota</taxon>
        <taxon>Alphaproteobacteria</taxon>
        <taxon>Sphingomonadales</taxon>
        <taxon>Sphingomonadaceae</taxon>
        <taxon>Novosphingobium</taxon>
    </lineage>
</organism>
<evidence type="ECO:0000256" key="2">
    <source>
        <dbReference type="ARBA" id="ARBA00011255"/>
    </source>
</evidence>
<dbReference type="Pfam" id="PF07196">
    <property type="entry name" value="Flagellin_IN"/>
    <property type="match status" value="1"/>
</dbReference>
<dbReference type="InterPro" id="IPR003481">
    <property type="entry name" value="FliD_N"/>
</dbReference>
<dbReference type="InterPro" id="IPR010810">
    <property type="entry name" value="Flagellin_hook_IN_motif"/>
</dbReference>
<dbReference type="InterPro" id="IPR040026">
    <property type="entry name" value="FliD"/>
</dbReference>
<dbReference type="Pfam" id="PF02465">
    <property type="entry name" value="FliD_N"/>
    <property type="match status" value="1"/>
</dbReference>
<name>A0ABT0AGE3_9SPHN</name>
<keyword evidence="5" id="KW-0964">Secreted</keyword>
<keyword evidence="8" id="KW-0966">Cell projection</keyword>
<dbReference type="Pfam" id="PF07195">
    <property type="entry name" value="FliD_C"/>
    <property type="match status" value="1"/>
</dbReference>
<comment type="caution">
    <text evidence="8">The sequence shown here is derived from an EMBL/GenBank/DDBJ whole genome shotgun (WGS) entry which is preliminary data.</text>
</comment>
<accession>A0ABT0AGE3</accession>
<dbReference type="PANTHER" id="PTHR30288">
    <property type="entry name" value="FLAGELLAR CAP/ASSEMBLY PROTEIN FLID"/>
    <property type="match status" value="1"/>
</dbReference>
<comment type="function">
    <text evidence="5">Required for morphogenesis and for the elongation of the flagellar filament by facilitating polymerization of the flagellin monomers at the tip of growing filament. Forms a capping structure, which prevents flagellin subunits (transported through the central channel of the flagellum) from leaking out without polymerization at the distal end.</text>
</comment>
<feature type="domain" description="Flagellar hook-associated protein 2 C-terminal" evidence="7">
    <location>
        <begin position="239"/>
        <end position="458"/>
    </location>
</feature>
<protein>
    <recommendedName>
        <fullName evidence="5">Flagellar hook-associated protein 2</fullName>
        <shortName evidence="5">HAP2</shortName>
    </recommendedName>
    <alternativeName>
        <fullName evidence="5">Flagellar cap protein</fullName>
    </alternativeName>
</protein>
<evidence type="ECO:0000256" key="3">
    <source>
        <dbReference type="ARBA" id="ARBA00023054"/>
    </source>
</evidence>
<evidence type="ECO:0000259" key="6">
    <source>
        <dbReference type="Pfam" id="PF02465"/>
    </source>
</evidence>
<dbReference type="InterPro" id="IPR010809">
    <property type="entry name" value="FliD_C"/>
</dbReference>
<proteinExistence type="inferred from homology"/>
<evidence type="ECO:0000256" key="4">
    <source>
        <dbReference type="ARBA" id="ARBA00023143"/>
    </source>
</evidence>
<feature type="domain" description="Flagellar hook-associated protein 2 N-terminal" evidence="6">
    <location>
        <begin position="22"/>
        <end position="119"/>
    </location>
</feature>
<sequence length="476" mass="48911">MSTINNSPTATSSLVTALGGGSGIDMLDLANKLAQAQFANKVNRLDTRSETLEAQISSASDIRSMMLALDTSLGTLIRTGDLARTPSVANSSVASASLTGTSLPKGSYDLEVTRLASGQNIASNAYNSASDTVGAGTLTLRFGTVSGSTFTEDTGHAAVDITIASGATLSDVASAINGANAGVQAYVAQTVDGAQLVLKGQNGAANGFILEAAEDGAEPGLANLAWNPSSTNGELLASAVDAAFSVDGLDYTSTSNTVSDVIPGVRLQLSGTNIGAPTRVSFADPGPSISSSMQDLTDALNEVMSALNAATAIGGELAGDRGARALKRAFSGLASSTIMPNATGTARTLGDLGLKTERNGTFTLDTERLAATMEADPEGVAAMFTTGVHGVYASINRIYRDASSTTSLNSLGSSIRRYTKQLTDISESRTEIAEQQEKLRARLAGQFTTSESRIGMLNSTMAMLENQIAQWNRSDS</sequence>